<dbReference type="Proteomes" id="UP000282454">
    <property type="component" value="Unassembled WGS sequence"/>
</dbReference>
<protein>
    <submittedName>
        <fullName evidence="3">Uncharacterized protein</fullName>
    </submittedName>
</protein>
<dbReference type="OrthoDB" id="9993365at2"/>
<comment type="caution">
    <text evidence="3">The sequence shown here is derived from an EMBL/GenBank/DDBJ whole genome shotgun (WGS) entry which is preliminary data.</text>
</comment>
<proteinExistence type="predicted"/>
<feature type="region of interest" description="Disordered" evidence="1">
    <location>
        <begin position="74"/>
        <end position="118"/>
    </location>
</feature>
<name>A0A421B7I8_9PSEU</name>
<gene>
    <name evidence="3" type="ORF">CLV68_0956</name>
</gene>
<organism evidence="3 4">
    <name type="scientific">Actinokineospora cianjurensis</name>
    <dbReference type="NCBI Taxonomy" id="585224"/>
    <lineage>
        <taxon>Bacteria</taxon>
        <taxon>Bacillati</taxon>
        <taxon>Actinomycetota</taxon>
        <taxon>Actinomycetes</taxon>
        <taxon>Pseudonocardiales</taxon>
        <taxon>Pseudonocardiaceae</taxon>
        <taxon>Actinokineospora</taxon>
    </lineage>
</organism>
<accession>A0A421B7I8</accession>
<keyword evidence="2" id="KW-0472">Membrane</keyword>
<keyword evidence="2" id="KW-0812">Transmembrane</keyword>
<dbReference type="AlphaFoldDB" id="A0A421B7I8"/>
<feature type="compositionally biased region" description="Pro residues" evidence="1">
    <location>
        <begin position="76"/>
        <end position="90"/>
    </location>
</feature>
<evidence type="ECO:0000256" key="2">
    <source>
        <dbReference type="SAM" id="Phobius"/>
    </source>
</evidence>
<feature type="transmembrane region" description="Helical" evidence="2">
    <location>
        <begin position="39"/>
        <end position="59"/>
    </location>
</feature>
<keyword evidence="4" id="KW-1185">Reference proteome</keyword>
<evidence type="ECO:0000256" key="1">
    <source>
        <dbReference type="SAM" id="MobiDB-lite"/>
    </source>
</evidence>
<dbReference type="EMBL" id="RCDD01000001">
    <property type="protein sequence ID" value="RLK60452.1"/>
    <property type="molecule type" value="Genomic_DNA"/>
</dbReference>
<reference evidence="3 4" key="1">
    <citation type="submission" date="2018-10" db="EMBL/GenBank/DDBJ databases">
        <title>Genomic Encyclopedia of Archaeal and Bacterial Type Strains, Phase II (KMG-II): from individual species to whole genera.</title>
        <authorList>
            <person name="Goeker M."/>
        </authorList>
    </citation>
    <scope>NUCLEOTIDE SEQUENCE [LARGE SCALE GENOMIC DNA]</scope>
    <source>
        <strain evidence="3 4">DSM 45657</strain>
    </source>
</reference>
<sequence>MTDEVRDLLGRAFGDEPPLGFDRDGVVASGRRRLRRRRAAATGGVAAAVAVAVFGAAVLSSGALGLSGPSVLPAAPSGPAPTASPEPLPTSPVLLPGAPTETPKTAVTTRSPERSYSALRDSALPWPAGVRPVATTAGREWYEFDGGELKVVLETPKGDRLLQISVYFTAALTHMMDCVNAASGKPLPHCATSVVGTAKVRTSRDFPDNGPAVVQVVADRADSVTVEVTETAGTYGRPDQVLPDSMLVKIATLPGIAP</sequence>
<keyword evidence="2" id="KW-1133">Transmembrane helix</keyword>
<evidence type="ECO:0000313" key="4">
    <source>
        <dbReference type="Proteomes" id="UP000282454"/>
    </source>
</evidence>
<dbReference type="RefSeq" id="WP_121389323.1">
    <property type="nucleotide sequence ID" value="NZ_RCDD01000001.1"/>
</dbReference>
<evidence type="ECO:0000313" key="3">
    <source>
        <dbReference type="EMBL" id="RLK60452.1"/>
    </source>
</evidence>